<feature type="compositionally biased region" description="Basic and acidic residues" evidence="1">
    <location>
        <begin position="44"/>
        <end position="53"/>
    </location>
</feature>
<feature type="region of interest" description="Disordered" evidence="1">
    <location>
        <begin position="1"/>
        <end position="82"/>
    </location>
</feature>
<feature type="compositionally biased region" description="Basic and acidic residues" evidence="1">
    <location>
        <begin position="71"/>
        <end position="82"/>
    </location>
</feature>
<accession>A0ABQ4IEA0</accession>
<dbReference type="EMBL" id="BOPA01000019">
    <property type="protein sequence ID" value="GIJ16217.1"/>
    <property type="molecule type" value="Genomic_DNA"/>
</dbReference>
<organism evidence="2 3">
    <name type="scientific">Micromonospora gifhornensis</name>
    <dbReference type="NCBI Taxonomy" id="84594"/>
    <lineage>
        <taxon>Bacteria</taxon>
        <taxon>Bacillati</taxon>
        <taxon>Actinomycetota</taxon>
        <taxon>Actinomycetes</taxon>
        <taxon>Micromonosporales</taxon>
        <taxon>Micromonosporaceae</taxon>
        <taxon>Micromonospora</taxon>
    </lineage>
</organism>
<protein>
    <submittedName>
        <fullName evidence="2">Uncharacterized protein</fullName>
    </submittedName>
</protein>
<gene>
    <name evidence="2" type="ORF">Vgi01_29010</name>
</gene>
<evidence type="ECO:0000313" key="2">
    <source>
        <dbReference type="EMBL" id="GIJ16217.1"/>
    </source>
</evidence>
<dbReference type="Proteomes" id="UP000647860">
    <property type="component" value="Unassembled WGS sequence"/>
</dbReference>
<sequence>MAVRIKWFVPANADHPFPPFGLHPTRRVSASTRPSDQEVLVAEGHPRRPKPLDQPRNGGGGDQGRQSDQSGRQEVEHGAGGA</sequence>
<evidence type="ECO:0000256" key="1">
    <source>
        <dbReference type="SAM" id="MobiDB-lite"/>
    </source>
</evidence>
<evidence type="ECO:0000313" key="3">
    <source>
        <dbReference type="Proteomes" id="UP000647860"/>
    </source>
</evidence>
<keyword evidence="3" id="KW-1185">Reference proteome</keyword>
<comment type="caution">
    <text evidence="2">The sequence shown here is derived from an EMBL/GenBank/DDBJ whole genome shotgun (WGS) entry which is preliminary data.</text>
</comment>
<reference evidence="2 3" key="1">
    <citation type="submission" date="2021-01" db="EMBL/GenBank/DDBJ databases">
        <title>Whole genome shotgun sequence of Verrucosispora gifhornensis NBRC 16317.</title>
        <authorList>
            <person name="Komaki H."/>
            <person name="Tamura T."/>
        </authorList>
    </citation>
    <scope>NUCLEOTIDE SEQUENCE [LARGE SCALE GENOMIC DNA]</scope>
    <source>
        <strain evidence="2 3">NBRC 16317</strain>
    </source>
</reference>
<proteinExistence type="predicted"/>
<name>A0ABQ4IEA0_9ACTN</name>